<protein>
    <recommendedName>
        <fullName evidence="1">GCVT N-terminal domain-containing protein</fullName>
    </recommendedName>
</protein>
<name>A0A382EX01_9ZZZZ</name>
<gene>
    <name evidence="2" type="ORF">METZ01_LOCUS208120</name>
</gene>
<dbReference type="InterPro" id="IPR027266">
    <property type="entry name" value="TrmE/GcvT-like"/>
</dbReference>
<feature type="non-terminal residue" evidence="2">
    <location>
        <position position="151"/>
    </location>
</feature>
<accession>A0A382EX01</accession>
<sequence length="151" mass="17152">MPNSLKKIFLNEYHESHGAKFAPFVGYSMPINYSTGIIKEHLHIRKSVGVFDVSHMGQILIQNTEFNCTKLEKIIPLNLDNLKLNNSSYSFILNEQGGIIDDIIVSKLIIDDLTYFFIVCNASRKKIDEEIITNTVKSYSILNNNSLLAIQ</sequence>
<dbReference type="PANTHER" id="PTHR43757">
    <property type="entry name" value="AMINOMETHYLTRANSFERASE"/>
    <property type="match status" value="1"/>
</dbReference>
<feature type="domain" description="GCVT N-terminal" evidence="1">
    <location>
        <begin position="11"/>
        <end position="141"/>
    </location>
</feature>
<dbReference type="Gene3D" id="3.30.1360.120">
    <property type="entry name" value="Probable tRNA modification gtpase trme, domain 1"/>
    <property type="match status" value="1"/>
</dbReference>
<proteinExistence type="predicted"/>
<evidence type="ECO:0000259" key="1">
    <source>
        <dbReference type="Pfam" id="PF01571"/>
    </source>
</evidence>
<dbReference type="AlphaFoldDB" id="A0A382EX01"/>
<dbReference type="EMBL" id="UINC01046802">
    <property type="protein sequence ID" value="SVB55266.1"/>
    <property type="molecule type" value="Genomic_DNA"/>
</dbReference>
<dbReference type="SUPFAM" id="SSF103025">
    <property type="entry name" value="Folate-binding domain"/>
    <property type="match status" value="1"/>
</dbReference>
<dbReference type="PANTHER" id="PTHR43757:SF2">
    <property type="entry name" value="AMINOMETHYLTRANSFERASE, MITOCHONDRIAL"/>
    <property type="match status" value="1"/>
</dbReference>
<dbReference type="Pfam" id="PF01571">
    <property type="entry name" value="GCV_T"/>
    <property type="match status" value="1"/>
</dbReference>
<evidence type="ECO:0000313" key="2">
    <source>
        <dbReference type="EMBL" id="SVB55266.1"/>
    </source>
</evidence>
<organism evidence="2">
    <name type="scientific">marine metagenome</name>
    <dbReference type="NCBI Taxonomy" id="408172"/>
    <lineage>
        <taxon>unclassified sequences</taxon>
        <taxon>metagenomes</taxon>
        <taxon>ecological metagenomes</taxon>
    </lineage>
</organism>
<dbReference type="InterPro" id="IPR028896">
    <property type="entry name" value="GcvT/YgfZ/DmdA"/>
</dbReference>
<reference evidence="2" key="1">
    <citation type="submission" date="2018-05" db="EMBL/GenBank/DDBJ databases">
        <authorList>
            <person name="Lanie J.A."/>
            <person name="Ng W.-L."/>
            <person name="Kazmierczak K.M."/>
            <person name="Andrzejewski T.M."/>
            <person name="Davidsen T.M."/>
            <person name="Wayne K.J."/>
            <person name="Tettelin H."/>
            <person name="Glass J.I."/>
            <person name="Rusch D."/>
            <person name="Podicherti R."/>
            <person name="Tsui H.-C.T."/>
            <person name="Winkler M.E."/>
        </authorList>
    </citation>
    <scope>NUCLEOTIDE SEQUENCE</scope>
</reference>
<dbReference type="InterPro" id="IPR006222">
    <property type="entry name" value="GCVT_N"/>
</dbReference>